<reference evidence="2 3" key="1">
    <citation type="submission" date="2020-04" db="EMBL/GenBank/DDBJ databases">
        <authorList>
            <person name="Alioto T."/>
            <person name="Alioto T."/>
            <person name="Gomez Garrido J."/>
        </authorList>
    </citation>
    <scope>NUCLEOTIDE SEQUENCE [LARGE SCALE GENOMIC DNA]</scope>
</reference>
<dbReference type="EMBL" id="CADEPI010000063">
    <property type="protein sequence ID" value="CAB3371550.1"/>
    <property type="molecule type" value="Genomic_DNA"/>
</dbReference>
<feature type="transmembrane region" description="Helical" evidence="1">
    <location>
        <begin position="268"/>
        <end position="284"/>
    </location>
</feature>
<dbReference type="GO" id="GO:0022857">
    <property type="term" value="F:transmembrane transporter activity"/>
    <property type="evidence" value="ECO:0007669"/>
    <property type="project" value="InterPro"/>
</dbReference>
<name>A0A8S1CJ94_9INSE</name>
<organism evidence="2 3">
    <name type="scientific">Cloeon dipterum</name>
    <dbReference type="NCBI Taxonomy" id="197152"/>
    <lineage>
        <taxon>Eukaryota</taxon>
        <taxon>Metazoa</taxon>
        <taxon>Ecdysozoa</taxon>
        <taxon>Arthropoda</taxon>
        <taxon>Hexapoda</taxon>
        <taxon>Insecta</taxon>
        <taxon>Pterygota</taxon>
        <taxon>Palaeoptera</taxon>
        <taxon>Ephemeroptera</taxon>
        <taxon>Pisciforma</taxon>
        <taxon>Baetidae</taxon>
        <taxon>Cloeon</taxon>
    </lineage>
</organism>
<proteinExistence type="predicted"/>
<evidence type="ECO:0000256" key="1">
    <source>
        <dbReference type="SAM" id="Phobius"/>
    </source>
</evidence>
<dbReference type="Proteomes" id="UP000494165">
    <property type="component" value="Unassembled WGS sequence"/>
</dbReference>
<dbReference type="PANTHER" id="PTHR11360">
    <property type="entry name" value="MONOCARBOXYLATE TRANSPORTER"/>
    <property type="match status" value="1"/>
</dbReference>
<dbReference type="InterPro" id="IPR011701">
    <property type="entry name" value="MFS"/>
</dbReference>
<feature type="transmembrane region" description="Helical" evidence="1">
    <location>
        <begin position="19"/>
        <end position="42"/>
    </location>
</feature>
<dbReference type="PANTHER" id="PTHR11360:SF312">
    <property type="entry name" value="KARMOISIN, ISOFORM B"/>
    <property type="match status" value="1"/>
</dbReference>
<keyword evidence="1" id="KW-0812">Transmembrane</keyword>
<protein>
    <recommendedName>
        <fullName evidence="4">Major facilitator superfamily (MFS) profile domain-containing protein</fullName>
    </recommendedName>
</protein>
<dbReference type="InterPro" id="IPR050327">
    <property type="entry name" value="Proton-linked_MCT"/>
</dbReference>
<dbReference type="Gene3D" id="1.20.1250.20">
    <property type="entry name" value="MFS general substrate transporter like domains"/>
    <property type="match status" value="1"/>
</dbReference>
<keyword evidence="3" id="KW-1185">Reference proteome</keyword>
<feature type="transmembrane region" description="Helical" evidence="1">
    <location>
        <begin position="62"/>
        <end position="82"/>
    </location>
</feature>
<keyword evidence="1" id="KW-0472">Membrane</keyword>
<evidence type="ECO:0000313" key="3">
    <source>
        <dbReference type="Proteomes" id="UP000494165"/>
    </source>
</evidence>
<evidence type="ECO:0008006" key="4">
    <source>
        <dbReference type="Google" id="ProtNLM"/>
    </source>
</evidence>
<dbReference type="Pfam" id="PF07690">
    <property type="entry name" value="MFS_1"/>
    <property type="match status" value="1"/>
</dbReference>
<dbReference type="InterPro" id="IPR036259">
    <property type="entry name" value="MFS_trans_sf"/>
</dbReference>
<feature type="transmembrane region" description="Helical" evidence="1">
    <location>
        <begin position="181"/>
        <end position="200"/>
    </location>
</feature>
<accession>A0A8S1CJ94</accession>
<feature type="transmembrane region" description="Helical" evidence="1">
    <location>
        <begin position="120"/>
        <end position="142"/>
    </location>
</feature>
<dbReference type="SUPFAM" id="SSF103473">
    <property type="entry name" value="MFS general substrate transporter"/>
    <property type="match status" value="1"/>
</dbReference>
<evidence type="ECO:0000313" key="2">
    <source>
        <dbReference type="EMBL" id="CAB3371550.1"/>
    </source>
</evidence>
<comment type="caution">
    <text evidence="2">The sequence shown here is derived from an EMBL/GenBank/DDBJ whole genome shotgun (WGS) entry which is preliminary data.</text>
</comment>
<gene>
    <name evidence="2" type="ORF">CLODIP_2_CD01604</name>
</gene>
<dbReference type="OrthoDB" id="6499973at2759"/>
<feature type="transmembrane region" description="Helical" evidence="1">
    <location>
        <begin position="232"/>
        <end position="248"/>
    </location>
</feature>
<sequence>MSAPEADGWRPRDGGLHGWLVVAASFCVNGLVFGLINSYSVIYARLQETLIQAGETDASSMAALVGSLTIGATFSLSPVAGILTDMLGLKRTTLVGGTLAVIGMTLSSFLTHTVEALCVTYGIIFGIGASLAYTPSLAVLGLHFREKLGLVNGIVCTGSSVFTIALPPILSLLLEEGDLPWALRFLAIAMAGLAAAGFLFTPPKGSQATAEKSPTTKKQSIINRDNWRVKRYVIWTICIPCSLFGYFVPYVHMVKFVEERFPTEDGKILIMCIGLTSGLGRLIFGKIGDLPRVDRILLQQVKIYYATRASCSIAP</sequence>
<keyword evidence="1" id="KW-1133">Transmembrane helix</keyword>
<dbReference type="AlphaFoldDB" id="A0A8S1CJ94"/>
<feature type="transmembrane region" description="Helical" evidence="1">
    <location>
        <begin position="149"/>
        <end position="169"/>
    </location>
</feature>